<evidence type="ECO:0000313" key="3">
    <source>
        <dbReference type="Proteomes" id="UP000807306"/>
    </source>
</evidence>
<dbReference type="Proteomes" id="UP000807306">
    <property type="component" value="Unassembled WGS sequence"/>
</dbReference>
<name>A0A9P6JLT9_9AGAR</name>
<organism evidence="2 3">
    <name type="scientific">Crepidotus variabilis</name>
    <dbReference type="NCBI Taxonomy" id="179855"/>
    <lineage>
        <taxon>Eukaryota</taxon>
        <taxon>Fungi</taxon>
        <taxon>Dikarya</taxon>
        <taxon>Basidiomycota</taxon>
        <taxon>Agaricomycotina</taxon>
        <taxon>Agaricomycetes</taxon>
        <taxon>Agaricomycetidae</taxon>
        <taxon>Agaricales</taxon>
        <taxon>Agaricineae</taxon>
        <taxon>Crepidotaceae</taxon>
        <taxon>Crepidotus</taxon>
    </lineage>
</organism>
<protein>
    <submittedName>
        <fullName evidence="2">Ectomycorrhiza-regulated small secreted protein</fullName>
    </submittedName>
</protein>
<dbReference type="OrthoDB" id="3144234at2759"/>
<evidence type="ECO:0000313" key="2">
    <source>
        <dbReference type="EMBL" id="KAF9525065.1"/>
    </source>
</evidence>
<feature type="domain" description="DUF6699" evidence="1">
    <location>
        <begin position="58"/>
        <end position="192"/>
    </location>
</feature>
<dbReference type="InterPro" id="IPR046522">
    <property type="entry name" value="DUF6699"/>
</dbReference>
<gene>
    <name evidence="2" type="ORF">CPB83DRAFT_567495</name>
</gene>
<keyword evidence="3" id="KW-1185">Reference proteome</keyword>
<evidence type="ECO:0000259" key="1">
    <source>
        <dbReference type="Pfam" id="PF20415"/>
    </source>
</evidence>
<dbReference type="EMBL" id="MU157889">
    <property type="protein sequence ID" value="KAF9525065.1"/>
    <property type="molecule type" value="Genomic_DNA"/>
</dbReference>
<accession>A0A9P6JLT9</accession>
<proteinExistence type="predicted"/>
<dbReference type="Pfam" id="PF20415">
    <property type="entry name" value="DUF6699"/>
    <property type="match status" value="1"/>
</dbReference>
<dbReference type="AlphaFoldDB" id="A0A9P6JLT9"/>
<sequence>MPTVMPVPVVRPSPLYKQQGLPSSYSPPSRTMSEDEFYLHSLLRYYQQEVIPGYVCPIQWDVRDPPETARRVVSLEDVIGPFHLSRPATSPPMIVLHITCDIFPEAWPIEIRKLDTITINDVLHAIHSSLQRPIRRDEWERLSEKQHTRIEAVFDTRCKNAPNRDECRSRGVLRVDCLLQHTVYAGLSVSPDADCSCFLTLRRPHQAGVSTTPP</sequence>
<reference evidence="2" key="1">
    <citation type="submission" date="2020-11" db="EMBL/GenBank/DDBJ databases">
        <authorList>
            <consortium name="DOE Joint Genome Institute"/>
            <person name="Ahrendt S."/>
            <person name="Riley R."/>
            <person name="Andreopoulos W."/>
            <person name="Labutti K."/>
            <person name="Pangilinan J."/>
            <person name="Ruiz-Duenas F.J."/>
            <person name="Barrasa J.M."/>
            <person name="Sanchez-Garcia M."/>
            <person name="Camarero S."/>
            <person name="Miyauchi S."/>
            <person name="Serrano A."/>
            <person name="Linde D."/>
            <person name="Babiker R."/>
            <person name="Drula E."/>
            <person name="Ayuso-Fernandez I."/>
            <person name="Pacheco R."/>
            <person name="Padilla G."/>
            <person name="Ferreira P."/>
            <person name="Barriuso J."/>
            <person name="Kellner H."/>
            <person name="Castanera R."/>
            <person name="Alfaro M."/>
            <person name="Ramirez L."/>
            <person name="Pisabarro A.G."/>
            <person name="Kuo A."/>
            <person name="Tritt A."/>
            <person name="Lipzen A."/>
            <person name="He G."/>
            <person name="Yan M."/>
            <person name="Ng V."/>
            <person name="Cullen D."/>
            <person name="Martin F."/>
            <person name="Rosso M.-N."/>
            <person name="Henrissat B."/>
            <person name="Hibbett D."/>
            <person name="Martinez A.T."/>
            <person name="Grigoriev I.V."/>
        </authorList>
    </citation>
    <scope>NUCLEOTIDE SEQUENCE</scope>
    <source>
        <strain evidence="2">CBS 506.95</strain>
    </source>
</reference>
<comment type="caution">
    <text evidence="2">The sequence shown here is derived from an EMBL/GenBank/DDBJ whole genome shotgun (WGS) entry which is preliminary data.</text>
</comment>